<reference evidence="6 7" key="1">
    <citation type="submission" date="2023-07" db="EMBL/GenBank/DDBJ databases">
        <title>Alkalimonas sp., MEB108 novel, alkaliphilic bacterium isolated from Lonar Lake, India.</title>
        <authorList>
            <person name="Joshi A."/>
            <person name="Thite S."/>
        </authorList>
    </citation>
    <scope>NUCLEOTIDE SEQUENCE [LARGE SCALE GENOMIC DNA]</scope>
    <source>
        <strain evidence="6 7">MEB108</strain>
    </source>
</reference>
<dbReference type="EMBL" id="JAUHLI010000018">
    <property type="protein sequence ID" value="MEE2002942.1"/>
    <property type="molecule type" value="Genomic_DNA"/>
</dbReference>
<comment type="caution">
    <text evidence="6">The sequence shown here is derived from an EMBL/GenBank/DDBJ whole genome shotgun (WGS) entry which is preliminary data.</text>
</comment>
<dbReference type="Proteomes" id="UP001336314">
    <property type="component" value="Unassembled WGS sequence"/>
</dbReference>
<keyword evidence="3" id="KW-0804">Transcription</keyword>
<gene>
    <name evidence="6" type="ORF">QWY20_15905</name>
</gene>
<sequence>MTALDTSKVSIKTSLAACFGRNLYEQPGAHEFLQELSQSAQEVNIQQGGYIFKEGDPSDYVFIAISGAIMLERSSPKGARHVFAFLFTGNLLGLSEFTVYSFSAVALTGATVVKINKRLIQNIFERHPKIAKSFHDFTTHVLHYVLDQMYILGQKTAPQRLAHFLLDMDTRLGRSSGQFYLPMNRIDIADYLGMSLETTSRSFSNLKKRKLIEIESSHKIIINDRAAILEFIDE</sequence>
<evidence type="ECO:0000259" key="5">
    <source>
        <dbReference type="PROSITE" id="PS51063"/>
    </source>
</evidence>
<keyword evidence="2" id="KW-0238">DNA-binding</keyword>
<dbReference type="PROSITE" id="PS51063">
    <property type="entry name" value="HTH_CRP_2"/>
    <property type="match status" value="1"/>
</dbReference>
<dbReference type="SUPFAM" id="SSF51206">
    <property type="entry name" value="cAMP-binding domain-like"/>
    <property type="match status" value="1"/>
</dbReference>
<dbReference type="Gene3D" id="2.60.120.10">
    <property type="entry name" value="Jelly Rolls"/>
    <property type="match status" value="1"/>
</dbReference>
<dbReference type="PRINTS" id="PR00034">
    <property type="entry name" value="HTHCRP"/>
</dbReference>
<feature type="domain" description="HTH crp-type" evidence="5">
    <location>
        <begin position="155"/>
        <end position="226"/>
    </location>
</feature>
<dbReference type="InterPro" id="IPR036390">
    <property type="entry name" value="WH_DNA-bd_sf"/>
</dbReference>
<proteinExistence type="predicted"/>
<dbReference type="InterPro" id="IPR014710">
    <property type="entry name" value="RmlC-like_jellyroll"/>
</dbReference>
<dbReference type="InterPro" id="IPR012318">
    <property type="entry name" value="HTH_CRP"/>
</dbReference>
<keyword evidence="7" id="KW-1185">Reference proteome</keyword>
<evidence type="ECO:0000256" key="3">
    <source>
        <dbReference type="ARBA" id="ARBA00023163"/>
    </source>
</evidence>
<dbReference type="Pfam" id="PF13545">
    <property type="entry name" value="HTH_Crp_2"/>
    <property type="match status" value="1"/>
</dbReference>
<organism evidence="6 7">
    <name type="scientific">Alkalimonas cellulosilytica</name>
    <dbReference type="NCBI Taxonomy" id="3058395"/>
    <lineage>
        <taxon>Bacteria</taxon>
        <taxon>Pseudomonadati</taxon>
        <taxon>Pseudomonadota</taxon>
        <taxon>Gammaproteobacteria</taxon>
        <taxon>Alkalimonas</taxon>
    </lineage>
</organism>
<feature type="domain" description="Cyclic nucleotide-binding" evidence="4">
    <location>
        <begin position="33"/>
        <end position="93"/>
    </location>
</feature>
<name>A0ABU7J9E1_9GAMM</name>
<dbReference type="SMART" id="SM00100">
    <property type="entry name" value="cNMP"/>
    <property type="match status" value="1"/>
</dbReference>
<accession>A0ABU7J9E1</accession>
<dbReference type="SUPFAM" id="SSF46785">
    <property type="entry name" value="Winged helix' DNA-binding domain"/>
    <property type="match status" value="1"/>
</dbReference>
<evidence type="ECO:0000313" key="6">
    <source>
        <dbReference type="EMBL" id="MEE2002942.1"/>
    </source>
</evidence>
<evidence type="ECO:0000259" key="4">
    <source>
        <dbReference type="PROSITE" id="PS50042"/>
    </source>
</evidence>
<dbReference type="PROSITE" id="PS50042">
    <property type="entry name" value="CNMP_BINDING_3"/>
    <property type="match status" value="1"/>
</dbReference>
<dbReference type="Gene3D" id="1.10.10.10">
    <property type="entry name" value="Winged helix-like DNA-binding domain superfamily/Winged helix DNA-binding domain"/>
    <property type="match status" value="1"/>
</dbReference>
<dbReference type="PANTHER" id="PTHR24567">
    <property type="entry name" value="CRP FAMILY TRANSCRIPTIONAL REGULATORY PROTEIN"/>
    <property type="match status" value="1"/>
</dbReference>
<dbReference type="CDD" id="cd00038">
    <property type="entry name" value="CAP_ED"/>
    <property type="match status" value="1"/>
</dbReference>
<dbReference type="RefSeq" id="WP_330129990.1">
    <property type="nucleotide sequence ID" value="NZ_JAUHLI010000018.1"/>
</dbReference>
<evidence type="ECO:0000256" key="1">
    <source>
        <dbReference type="ARBA" id="ARBA00023015"/>
    </source>
</evidence>
<dbReference type="InterPro" id="IPR050397">
    <property type="entry name" value="Env_Response_Regulators"/>
</dbReference>
<keyword evidence="1" id="KW-0805">Transcription regulation</keyword>
<evidence type="ECO:0000313" key="7">
    <source>
        <dbReference type="Proteomes" id="UP001336314"/>
    </source>
</evidence>
<dbReference type="Pfam" id="PF00027">
    <property type="entry name" value="cNMP_binding"/>
    <property type="match status" value="1"/>
</dbReference>
<dbReference type="CDD" id="cd00092">
    <property type="entry name" value="HTH_CRP"/>
    <property type="match status" value="1"/>
</dbReference>
<dbReference type="InterPro" id="IPR018490">
    <property type="entry name" value="cNMP-bd_dom_sf"/>
</dbReference>
<dbReference type="SMART" id="SM00419">
    <property type="entry name" value="HTH_CRP"/>
    <property type="match status" value="1"/>
</dbReference>
<dbReference type="PANTHER" id="PTHR24567:SF28">
    <property type="entry name" value="LISTERIOLYSIN REGULATORY PROTEIN"/>
    <property type="match status" value="1"/>
</dbReference>
<evidence type="ECO:0000256" key="2">
    <source>
        <dbReference type="ARBA" id="ARBA00023125"/>
    </source>
</evidence>
<protein>
    <submittedName>
        <fullName evidence="6">Crp/Fnr family transcriptional regulator</fullName>
    </submittedName>
</protein>
<dbReference type="InterPro" id="IPR036388">
    <property type="entry name" value="WH-like_DNA-bd_sf"/>
</dbReference>
<dbReference type="InterPro" id="IPR000595">
    <property type="entry name" value="cNMP-bd_dom"/>
</dbReference>